<evidence type="ECO:0000256" key="1">
    <source>
        <dbReference type="ARBA" id="ARBA00004141"/>
    </source>
</evidence>
<evidence type="ECO:0000256" key="3">
    <source>
        <dbReference type="ARBA" id="ARBA00022692"/>
    </source>
</evidence>
<evidence type="ECO:0000313" key="8">
    <source>
        <dbReference type="Proteomes" id="UP001162162"/>
    </source>
</evidence>
<comment type="caution">
    <text evidence="7">The sequence shown here is derived from an EMBL/GenBank/DDBJ whole genome shotgun (WGS) entry which is preliminary data.</text>
</comment>
<proteinExistence type="inferred from homology"/>
<evidence type="ECO:0000256" key="6">
    <source>
        <dbReference type="RuleBase" id="RU361218"/>
    </source>
</evidence>
<comment type="similarity">
    <text evidence="2 6">Belongs to the tetraspanin (TM4SF) family.</text>
</comment>
<dbReference type="PIRSF" id="PIRSF002419">
    <property type="entry name" value="Tetraspanin"/>
    <property type="match status" value="1"/>
</dbReference>
<dbReference type="InterPro" id="IPR008952">
    <property type="entry name" value="Tetraspanin_EC2_sf"/>
</dbReference>
<comment type="subcellular location">
    <subcellularLocation>
        <location evidence="1 6">Membrane</location>
        <topology evidence="1 6">Multi-pass membrane protein</topology>
    </subcellularLocation>
</comment>
<dbReference type="Pfam" id="PF00335">
    <property type="entry name" value="Tetraspanin"/>
    <property type="match status" value="1"/>
</dbReference>
<feature type="transmembrane region" description="Helical" evidence="6">
    <location>
        <begin position="82"/>
        <end position="105"/>
    </location>
</feature>
<dbReference type="Proteomes" id="UP001162162">
    <property type="component" value="Unassembled WGS sequence"/>
</dbReference>
<evidence type="ECO:0000256" key="4">
    <source>
        <dbReference type="ARBA" id="ARBA00022989"/>
    </source>
</evidence>
<dbReference type="AlphaFoldDB" id="A0AAV8XZX2"/>
<dbReference type="GO" id="GO:0005886">
    <property type="term" value="C:plasma membrane"/>
    <property type="evidence" value="ECO:0007669"/>
    <property type="project" value="TreeGrafter"/>
</dbReference>
<feature type="transmembrane region" description="Helical" evidence="6">
    <location>
        <begin position="50"/>
        <end position="75"/>
    </location>
</feature>
<dbReference type="PRINTS" id="PR00259">
    <property type="entry name" value="TMFOUR"/>
</dbReference>
<dbReference type="EMBL" id="JAPWTK010000243">
    <property type="protein sequence ID" value="KAJ8944671.1"/>
    <property type="molecule type" value="Genomic_DNA"/>
</dbReference>
<gene>
    <name evidence="7" type="ORF">NQ318_015879</name>
</gene>
<dbReference type="PANTHER" id="PTHR19282">
    <property type="entry name" value="TETRASPANIN"/>
    <property type="match status" value="1"/>
</dbReference>
<evidence type="ECO:0000256" key="5">
    <source>
        <dbReference type="ARBA" id="ARBA00023136"/>
    </source>
</evidence>
<accession>A0AAV8XZX2</accession>
<reference evidence="7" key="1">
    <citation type="journal article" date="2023" name="Insect Mol. Biol.">
        <title>Genome sequencing provides insights into the evolution of gene families encoding plant cell wall-degrading enzymes in longhorned beetles.</title>
        <authorList>
            <person name="Shin N.R."/>
            <person name="Okamura Y."/>
            <person name="Kirsch R."/>
            <person name="Pauchet Y."/>
        </authorList>
    </citation>
    <scope>NUCLEOTIDE SEQUENCE</scope>
    <source>
        <strain evidence="7">AMC_N1</strain>
    </source>
</reference>
<dbReference type="CDD" id="cd03127">
    <property type="entry name" value="tetraspanin_LEL"/>
    <property type="match status" value="1"/>
</dbReference>
<keyword evidence="8" id="KW-1185">Reference proteome</keyword>
<keyword evidence="3 6" id="KW-0812">Transmembrane</keyword>
<evidence type="ECO:0000256" key="2">
    <source>
        <dbReference type="ARBA" id="ARBA00006840"/>
    </source>
</evidence>
<dbReference type="InterPro" id="IPR018499">
    <property type="entry name" value="Tetraspanin/Peripherin"/>
</dbReference>
<dbReference type="InterPro" id="IPR000301">
    <property type="entry name" value="Tetraspanin_animals"/>
</dbReference>
<feature type="transmembrane region" description="Helical" evidence="6">
    <location>
        <begin position="12"/>
        <end position="35"/>
    </location>
</feature>
<organism evidence="7 8">
    <name type="scientific">Aromia moschata</name>
    <dbReference type="NCBI Taxonomy" id="1265417"/>
    <lineage>
        <taxon>Eukaryota</taxon>
        <taxon>Metazoa</taxon>
        <taxon>Ecdysozoa</taxon>
        <taxon>Arthropoda</taxon>
        <taxon>Hexapoda</taxon>
        <taxon>Insecta</taxon>
        <taxon>Pterygota</taxon>
        <taxon>Neoptera</taxon>
        <taxon>Endopterygota</taxon>
        <taxon>Coleoptera</taxon>
        <taxon>Polyphaga</taxon>
        <taxon>Cucujiformia</taxon>
        <taxon>Chrysomeloidea</taxon>
        <taxon>Cerambycidae</taxon>
        <taxon>Cerambycinae</taxon>
        <taxon>Callichromatini</taxon>
        <taxon>Aromia</taxon>
    </lineage>
</organism>
<dbReference type="Gene3D" id="1.10.1450.10">
    <property type="entry name" value="Tetraspanin"/>
    <property type="match status" value="1"/>
</dbReference>
<feature type="transmembrane region" description="Helical" evidence="6">
    <location>
        <begin position="225"/>
        <end position="248"/>
    </location>
</feature>
<keyword evidence="5 6" id="KW-0472">Membrane</keyword>
<evidence type="ECO:0000313" key="7">
    <source>
        <dbReference type="EMBL" id="KAJ8944671.1"/>
    </source>
</evidence>
<keyword evidence="4 6" id="KW-1133">Transmembrane helix</keyword>
<protein>
    <recommendedName>
        <fullName evidence="6">Tetraspanin</fullName>
    </recommendedName>
</protein>
<name>A0AAV8XZX2_9CUCU</name>
<dbReference type="PANTHER" id="PTHR19282:SF551">
    <property type="entry name" value="RE08073P-RELATED"/>
    <property type="match status" value="1"/>
</dbReference>
<sequence>MGAGYTCMKFLFIVLNIIFLLFSLAGIGAAIWMFVDPSIPLHFTQEANDYLVSVIIILLASIILFIVSILGIYSVSKEAKKALVASFCLLLIIVVAEVAAGVWGYTNRDSLELHIKTSIRRTVREDYYRDDSMKRSFDVIQSKMHCCGAEGPIDWTKEKELSMSISADAVRYRIPASCCRPEYENKEDCIKATNLAFGSKLNMTVIYDKGCYSLIMSELTENICVIMIIGGVILAVQVLGLILALILACSMNRSHRYKA</sequence>
<dbReference type="SUPFAM" id="SSF48652">
    <property type="entry name" value="Tetraspanin"/>
    <property type="match status" value="1"/>
</dbReference>